<feature type="transmembrane region" description="Helical" evidence="9">
    <location>
        <begin position="85"/>
        <end position="108"/>
    </location>
</feature>
<evidence type="ECO:0000256" key="6">
    <source>
        <dbReference type="ARBA" id="ARBA00023136"/>
    </source>
</evidence>
<keyword evidence="5 9" id="KW-1133">Transmembrane helix</keyword>
<feature type="transmembrane region" description="Helical" evidence="9">
    <location>
        <begin position="30"/>
        <end position="52"/>
    </location>
</feature>
<dbReference type="GO" id="GO:0016020">
    <property type="term" value="C:membrane"/>
    <property type="evidence" value="ECO:0007669"/>
    <property type="project" value="UniProtKB-SubCell"/>
</dbReference>
<dbReference type="EnsemblPlants" id="EMT10344">
    <property type="protein sequence ID" value="EMT10344"/>
    <property type="gene ID" value="F775_22225"/>
</dbReference>
<evidence type="ECO:0000313" key="10">
    <source>
        <dbReference type="EnsemblPlants" id="EMT10344"/>
    </source>
</evidence>
<name>M8BU84_AEGTA</name>
<feature type="compositionally biased region" description="Polar residues" evidence="8">
    <location>
        <begin position="140"/>
        <end position="152"/>
    </location>
</feature>
<keyword evidence="4" id="KW-0611">Plant defense</keyword>
<evidence type="ECO:0000256" key="3">
    <source>
        <dbReference type="ARBA" id="ARBA00022692"/>
    </source>
</evidence>
<protein>
    <submittedName>
        <fullName evidence="10">MLO-like protein 1</fullName>
    </submittedName>
</protein>
<accession>M8BU84</accession>
<evidence type="ECO:0000256" key="8">
    <source>
        <dbReference type="SAM" id="MobiDB-lite"/>
    </source>
</evidence>
<reference evidence="10" key="1">
    <citation type="submission" date="2015-06" db="UniProtKB">
        <authorList>
            <consortium name="EnsemblPlants"/>
        </authorList>
    </citation>
    <scope>IDENTIFICATION</scope>
</reference>
<dbReference type="PANTHER" id="PTHR31942">
    <property type="entry name" value="MLO-LIKE PROTEIN 1"/>
    <property type="match status" value="1"/>
</dbReference>
<dbReference type="PANTHER" id="PTHR31942:SF130">
    <property type="entry name" value="MLO-LIKE PROTEIN"/>
    <property type="match status" value="1"/>
</dbReference>
<keyword evidence="7" id="KW-0568">Pathogenesis-related protein</keyword>
<evidence type="ECO:0000256" key="1">
    <source>
        <dbReference type="ARBA" id="ARBA00004141"/>
    </source>
</evidence>
<feature type="region of interest" description="Disordered" evidence="8">
    <location>
        <begin position="139"/>
        <end position="178"/>
    </location>
</feature>
<evidence type="ECO:0000256" key="9">
    <source>
        <dbReference type="SAM" id="Phobius"/>
    </source>
</evidence>
<dbReference type="InterPro" id="IPR004326">
    <property type="entry name" value="Mlo"/>
</dbReference>
<comment type="similarity">
    <text evidence="2">Belongs to the MLO family.</text>
</comment>
<proteinExistence type="inferred from homology"/>
<feature type="compositionally biased region" description="Basic and acidic residues" evidence="8">
    <location>
        <begin position="161"/>
        <end position="171"/>
    </location>
</feature>
<organism evidence="10">
    <name type="scientific">Aegilops tauschii</name>
    <name type="common">Tausch's goatgrass</name>
    <name type="synonym">Aegilops squarrosa</name>
    <dbReference type="NCBI Taxonomy" id="37682"/>
    <lineage>
        <taxon>Eukaryota</taxon>
        <taxon>Viridiplantae</taxon>
        <taxon>Streptophyta</taxon>
        <taxon>Embryophyta</taxon>
        <taxon>Tracheophyta</taxon>
        <taxon>Spermatophyta</taxon>
        <taxon>Magnoliopsida</taxon>
        <taxon>Liliopsida</taxon>
        <taxon>Poales</taxon>
        <taxon>Poaceae</taxon>
        <taxon>BOP clade</taxon>
        <taxon>Pooideae</taxon>
        <taxon>Triticodae</taxon>
        <taxon>Triticeae</taxon>
        <taxon>Triticinae</taxon>
        <taxon>Aegilops</taxon>
    </lineage>
</organism>
<feature type="transmembrane region" description="Helical" evidence="9">
    <location>
        <begin position="6"/>
        <end position="23"/>
    </location>
</feature>
<evidence type="ECO:0000256" key="5">
    <source>
        <dbReference type="ARBA" id="ARBA00022989"/>
    </source>
</evidence>
<evidence type="ECO:0000256" key="4">
    <source>
        <dbReference type="ARBA" id="ARBA00022821"/>
    </source>
</evidence>
<keyword evidence="6 9" id="KW-0472">Membrane</keyword>
<dbReference type="GO" id="GO:0006952">
    <property type="term" value="P:defense response"/>
    <property type="evidence" value="ECO:0007669"/>
    <property type="project" value="UniProtKB-KW"/>
</dbReference>
<dbReference type="ExpressionAtlas" id="M8BU84">
    <property type="expression patterns" value="baseline"/>
</dbReference>
<evidence type="ECO:0000256" key="7">
    <source>
        <dbReference type="ARBA" id="ARBA00023265"/>
    </source>
</evidence>
<comment type="subcellular location">
    <subcellularLocation>
        <location evidence="1">Membrane</location>
        <topology evidence="1">Multi-pass membrane protein</topology>
    </subcellularLocation>
</comment>
<keyword evidence="3 9" id="KW-0812">Transmembrane</keyword>
<evidence type="ECO:0000256" key="2">
    <source>
        <dbReference type="ARBA" id="ARBA00006574"/>
    </source>
</evidence>
<sequence length="178" mass="20384">MPFLFSFSWYLWFFVVIFLLLNVNGWHTYLWIAFIPLTLLLAMCTKLGHVIAQLAQDVAEKHSAVEGDLIVKPSDDHFWFGRTRVVLFLIHFIVFQNAFEIAFFFWILMGSFYKKIFNEHVQPGVLGWAQKAQMKKEFKNSNGAAKSTSTVSLAGPSTKIEMTKRPAREGNDAGESIE</sequence>
<dbReference type="AlphaFoldDB" id="M8BU84"/>
<dbReference type="Pfam" id="PF03094">
    <property type="entry name" value="Mlo"/>
    <property type="match status" value="1"/>
</dbReference>